<evidence type="ECO:0000313" key="2">
    <source>
        <dbReference type="EMBL" id="TDH16311.1"/>
    </source>
</evidence>
<evidence type="ECO:0000313" key="3">
    <source>
        <dbReference type="Proteomes" id="UP000295070"/>
    </source>
</evidence>
<evidence type="ECO:0000256" key="1">
    <source>
        <dbReference type="SAM" id="MobiDB-lite"/>
    </source>
</evidence>
<dbReference type="EMBL" id="SCKG01000002">
    <property type="protein sequence ID" value="TDH16311.1"/>
    <property type="molecule type" value="Genomic_DNA"/>
</dbReference>
<dbReference type="Proteomes" id="UP000295070">
    <property type="component" value="Chromosome 2"/>
</dbReference>
<feature type="compositionally biased region" description="Basic and acidic residues" evidence="1">
    <location>
        <begin position="19"/>
        <end position="29"/>
    </location>
</feature>
<name>A0A484DLE2_PERFV</name>
<comment type="caution">
    <text evidence="2">The sequence shown here is derived from an EMBL/GenBank/DDBJ whole genome shotgun (WGS) entry which is preliminary data.</text>
</comment>
<organism evidence="2 3">
    <name type="scientific">Perca flavescens</name>
    <name type="common">American yellow perch</name>
    <name type="synonym">Morone flavescens</name>
    <dbReference type="NCBI Taxonomy" id="8167"/>
    <lineage>
        <taxon>Eukaryota</taxon>
        <taxon>Metazoa</taxon>
        <taxon>Chordata</taxon>
        <taxon>Craniata</taxon>
        <taxon>Vertebrata</taxon>
        <taxon>Euteleostomi</taxon>
        <taxon>Actinopterygii</taxon>
        <taxon>Neopterygii</taxon>
        <taxon>Teleostei</taxon>
        <taxon>Neoteleostei</taxon>
        <taxon>Acanthomorphata</taxon>
        <taxon>Eupercaria</taxon>
        <taxon>Perciformes</taxon>
        <taxon>Percoidei</taxon>
        <taxon>Percidae</taxon>
        <taxon>Percinae</taxon>
        <taxon>Perca</taxon>
    </lineage>
</organism>
<feature type="region of interest" description="Disordered" evidence="1">
    <location>
        <begin position="1"/>
        <end position="67"/>
    </location>
</feature>
<reference evidence="2 3" key="1">
    <citation type="submission" date="2019-01" db="EMBL/GenBank/DDBJ databases">
        <title>A chromosome-scale genome assembly of the yellow perch, Perca flavescens.</title>
        <authorList>
            <person name="Feron R."/>
            <person name="Morvezen R."/>
            <person name="Bestin A."/>
            <person name="Haffray P."/>
            <person name="Klopp C."/>
            <person name="Zahm M."/>
            <person name="Cabau C."/>
            <person name="Roques C."/>
            <person name="Donnadieu C."/>
            <person name="Bouchez O."/>
            <person name="Christie M."/>
            <person name="Larson W."/>
            <person name="Guiguen Y."/>
        </authorList>
    </citation>
    <scope>NUCLEOTIDE SEQUENCE [LARGE SCALE GENOMIC DNA]</scope>
    <source>
        <strain evidence="2">YP-PL-M2</strain>
        <tissue evidence="2">Blood</tissue>
    </source>
</reference>
<gene>
    <name evidence="2" type="ORF">EPR50_G00018660</name>
</gene>
<accession>A0A484DLE2</accession>
<proteinExistence type="predicted"/>
<dbReference type="AlphaFoldDB" id="A0A484DLE2"/>
<protein>
    <submittedName>
        <fullName evidence="2">Uncharacterized protein</fullName>
    </submittedName>
</protein>
<keyword evidence="3" id="KW-1185">Reference proteome</keyword>
<sequence>MGLKRCPNFTDLRTTVSAHPERGPVKEDEGAFSLDPHPLPGVRDLGTGGGEGVYGEAAKYTREGRSG</sequence>